<dbReference type="AlphaFoldDB" id="A0AAD7TCA0"/>
<name>A0AAD7TCA0_9TELE</name>
<evidence type="ECO:0000256" key="1">
    <source>
        <dbReference type="SAM" id="MobiDB-lite"/>
    </source>
</evidence>
<accession>A0AAD7TCA0</accession>
<protein>
    <submittedName>
        <fullName evidence="2">Uncharacterized protein</fullName>
    </submittedName>
</protein>
<dbReference type="Proteomes" id="UP001221898">
    <property type="component" value="Unassembled WGS sequence"/>
</dbReference>
<dbReference type="EMBL" id="JAINUG010000002">
    <property type="protein sequence ID" value="KAJ8418265.1"/>
    <property type="molecule type" value="Genomic_DNA"/>
</dbReference>
<proteinExistence type="predicted"/>
<gene>
    <name evidence="2" type="ORF">AAFF_G00139740</name>
</gene>
<organism evidence="2 3">
    <name type="scientific">Aldrovandia affinis</name>
    <dbReference type="NCBI Taxonomy" id="143900"/>
    <lineage>
        <taxon>Eukaryota</taxon>
        <taxon>Metazoa</taxon>
        <taxon>Chordata</taxon>
        <taxon>Craniata</taxon>
        <taxon>Vertebrata</taxon>
        <taxon>Euteleostomi</taxon>
        <taxon>Actinopterygii</taxon>
        <taxon>Neopterygii</taxon>
        <taxon>Teleostei</taxon>
        <taxon>Notacanthiformes</taxon>
        <taxon>Halosauridae</taxon>
        <taxon>Aldrovandia</taxon>
    </lineage>
</organism>
<feature type="compositionally biased region" description="Basic and acidic residues" evidence="1">
    <location>
        <begin position="43"/>
        <end position="57"/>
    </location>
</feature>
<comment type="caution">
    <text evidence="2">The sequence shown here is derived from an EMBL/GenBank/DDBJ whole genome shotgun (WGS) entry which is preliminary data.</text>
</comment>
<feature type="region of interest" description="Disordered" evidence="1">
    <location>
        <begin position="1"/>
        <end position="128"/>
    </location>
</feature>
<reference evidence="2" key="1">
    <citation type="journal article" date="2023" name="Science">
        <title>Genome structures resolve the early diversification of teleost fishes.</title>
        <authorList>
            <person name="Parey E."/>
            <person name="Louis A."/>
            <person name="Montfort J."/>
            <person name="Bouchez O."/>
            <person name="Roques C."/>
            <person name="Iampietro C."/>
            <person name="Lluch J."/>
            <person name="Castinel A."/>
            <person name="Donnadieu C."/>
            <person name="Desvignes T."/>
            <person name="Floi Bucao C."/>
            <person name="Jouanno E."/>
            <person name="Wen M."/>
            <person name="Mejri S."/>
            <person name="Dirks R."/>
            <person name="Jansen H."/>
            <person name="Henkel C."/>
            <person name="Chen W.J."/>
            <person name="Zahm M."/>
            <person name="Cabau C."/>
            <person name="Klopp C."/>
            <person name="Thompson A.W."/>
            <person name="Robinson-Rechavi M."/>
            <person name="Braasch I."/>
            <person name="Lecointre G."/>
            <person name="Bobe J."/>
            <person name="Postlethwait J.H."/>
            <person name="Berthelot C."/>
            <person name="Roest Crollius H."/>
            <person name="Guiguen Y."/>
        </authorList>
    </citation>
    <scope>NUCLEOTIDE SEQUENCE</scope>
    <source>
        <strain evidence="2">NC1722</strain>
    </source>
</reference>
<keyword evidence="3" id="KW-1185">Reference proteome</keyword>
<sequence>MVVGNNGVRKRTAKDWLQRDPTASAASPNHAPMRNPLPPGPPGERDAKRWGEKRFADEQGLSRGHGRGRGLTDMTPVLAAIPADQLEDEKRTKNKGSTDPGNDEGAGAGSVEMPPAARCTGRPLEQSC</sequence>
<evidence type="ECO:0000313" key="2">
    <source>
        <dbReference type="EMBL" id="KAJ8418265.1"/>
    </source>
</evidence>
<evidence type="ECO:0000313" key="3">
    <source>
        <dbReference type="Proteomes" id="UP001221898"/>
    </source>
</evidence>